<reference evidence="1 2" key="1">
    <citation type="submission" date="2019-02" db="EMBL/GenBank/DDBJ databases">
        <title>Draft genome sequence of Amycolatopsis sp. 8-3EHSu isolated from roots of Suaeda maritima.</title>
        <authorList>
            <person name="Duangmal K."/>
            <person name="Chantavorakit T."/>
        </authorList>
    </citation>
    <scope>NUCLEOTIDE SEQUENCE [LARGE SCALE GENOMIC DNA]</scope>
    <source>
        <strain evidence="1 2">8-3EHSu</strain>
    </source>
</reference>
<organism evidence="1 2">
    <name type="scientific">Amycolatopsis suaedae</name>
    <dbReference type="NCBI Taxonomy" id="2510978"/>
    <lineage>
        <taxon>Bacteria</taxon>
        <taxon>Bacillati</taxon>
        <taxon>Actinomycetota</taxon>
        <taxon>Actinomycetes</taxon>
        <taxon>Pseudonocardiales</taxon>
        <taxon>Pseudonocardiaceae</taxon>
        <taxon>Amycolatopsis</taxon>
    </lineage>
</organism>
<proteinExistence type="predicted"/>
<dbReference type="AlphaFoldDB" id="A0A4V2EMG9"/>
<comment type="caution">
    <text evidence="1">The sequence shown here is derived from an EMBL/GenBank/DDBJ whole genome shotgun (WGS) entry which is preliminary data.</text>
</comment>
<keyword evidence="2" id="KW-1185">Reference proteome</keyword>
<dbReference type="EMBL" id="SFCC01000002">
    <property type="protein sequence ID" value="RZQ65025.1"/>
    <property type="molecule type" value="Genomic_DNA"/>
</dbReference>
<dbReference type="CDD" id="cd00043">
    <property type="entry name" value="CYCLIN_SF"/>
    <property type="match status" value="1"/>
</dbReference>
<sequence>MTLTKFPRYYEYYAKTFRIDETPDGGMVGYLHNWDTGRFDQRTDLIDKVLFATSTPDISRLDEDEFISETESNRSRYLSGDGPIFPLYETIRALYAAAKSEGRRLTAEEWALVMNLRRRTIRMWEDEFARQAAGEPPSFEYRSKWDR</sequence>
<name>A0A4V2EMG9_9PSEU</name>
<dbReference type="OrthoDB" id="4564732at2"/>
<dbReference type="Proteomes" id="UP000292003">
    <property type="component" value="Unassembled WGS sequence"/>
</dbReference>
<accession>A0A4V2EMG9</accession>
<evidence type="ECO:0000313" key="2">
    <source>
        <dbReference type="Proteomes" id="UP000292003"/>
    </source>
</evidence>
<gene>
    <name evidence="1" type="ORF">EWH70_03740</name>
</gene>
<evidence type="ECO:0000313" key="1">
    <source>
        <dbReference type="EMBL" id="RZQ65025.1"/>
    </source>
</evidence>
<protein>
    <submittedName>
        <fullName evidence="1">Uncharacterized protein</fullName>
    </submittedName>
</protein>